<dbReference type="FunFam" id="2.60.40.10:FF:000357">
    <property type="entry name" value="Fc receptor like 1"/>
    <property type="match status" value="2"/>
</dbReference>
<dbReference type="Proteomes" id="UP000261680">
    <property type="component" value="Unplaced"/>
</dbReference>
<accession>A0A8M1G831</accession>
<keyword evidence="8" id="KW-0812">Transmembrane</keyword>
<evidence type="ECO:0000256" key="3">
    <source>
        <dbReference type="ARBA" id="ARBA00022729"/>
    </source>
</evidence>
<dbReference type="Pfam" id="PF13895">
    <property type="entry name" value="Ig_2"/>
    <property type="match status" value="1"/>
</dbReference>
<feature type="signal peptide" evidence="9">
    <location>
        <begin position="1"/>
        <end position="17"/>
    </location>
</feature>
<dbReference type="AlphaFoldDB" id="A0A8M1G831"/>
<comment type="subcellular location">
    <subcellularLocation>
        <location evidence="1">Cell membrane</location>
    </subcellularLocation>
</comment>
<dbReference type="InterPro" id="IPR036179">
    <property type="entry name" value="Ig-like_dom_sf"/>
</dbReference>
<dbReference type="PROSITE" id="PS50835">
    <property type="entry name" value="IG_LIKE"/>
    <property type="match status" value="3"/>
</dbReference>
<dbReference type="GeneID" id="103672089"/>
<dbReference type="GO" id="GO:0006955">
    <property type="term" value="P:immune response"/>
    <property type="evidence" value="ECO:0007669"/>
    <property type="project" value="TreeGrafter"/>
</dbReference>
<evidence type="ECO:0000256" key="4">
    <source>
        <dbReference type="ARBA" id="ARBA00023136"/>
    </source>
</evidence>
<keyword evidence="4 8" id="KW-0472">Membrane</keyword>
<dbReference type="SMART" id="SM00409">
    <property type="entry name" value="IG"/>
    <property type="match status" value="3"/>
</dbReference>
<sequence>MLLGLVLLMCAPACGPAREVLLLTAQPSRPKEGSSMTLICETQATSQKTDAQLEFCFFKDGRALGQGWSSSPKLLLPTVWREDSGSYWCEEKTTALRATRSPRIQIQVQDNDASVVPGRGCGLPPEGIPVWNVSLEVQPPGGQVQKGKKLVLICLATQGTGDITFSWYKGTLGLNLETKTQSSLAAKFEILAVTDSDTEKYYCTADNGYGPSISELVSVTVRSPVSRPVLTVGEPGAQVFPGDVVELRCEAQSGSAPILYRFYHEDVTLGSSSAPSGGGASFNLSLTAEHSGNYSCEADNGLGPQHSEAVPLTVTGTAQAIEPRWSMSLSSILGDLYRPHSISGAVLPTMEGLRVVLSWEVCLRGTDDMKAGVSLLPSSHIRQSHCPHPLAQEEQTLASSHTRDICSPKTSPPARRLTCRPLPSVPTEDRKELLTSGILEGLFGTLGPTIMALLFCCWLKKRIGRRPARDPSRSPPSPVPQVSNYVNSAAPLREPSVYENVNVVSSGNEVYSLVYHTQQERPAAVEPRRTQSTDQDAAAIYFRLKKASVTDVDYEDAM</sequence>
<evidence type="ECO:0000256" key="9">
    <source>
        <dbReference type="SAM" id="SignalP"/>
    </source>
</evidence>
<reference evidence="12" key="1">
    <citation type="submission" date="2025-08" db="UniProtKB">
        <authorList>
            <consortium name="RefSeq"/>
        </authorList>
    </citation>
    <scope>IDENTIFICATION</scope>
    <source>
        <tissue evidence="12">Whole blood</tissue>
    </source>
</reference>
<dbReference type="SMART" id="SM00408">
    <property type="entry name" value="IGc2"/>
    <property type="match status" value="3"/>
</dbReference>
<dbReference type="Gene3D" id="2.60.40.10">
    <property type="entry name" value="Immunoglobulins"/>
    <property type="match status" value="3"/>
</dbReference>
<dbReference type="SUPFAM" id="SSF48726">
    <property type="entry name" value="Immunoglobulin"/>
    <property type="match status" value="3"/>
</dbReference>
<organism evidence="11 12">
    <name type="scientific">Ursus maritimus</name>
    <name type="common">Polar bear</name>
    <name type="synonym">Thalarctos maritimus</name>
    <dbReference type="NCBI Taxonomy" id="29073"/>
    <lineage>
        <taxon>Eukaryota</taxon>
        <taxon>Metazoa</taxon>
        <taxon>Chordata</taxon>
        <taxon>Craniata</taxon>
        <taxon>Vertebrata</taxon>
        <taxon>Euteleostomi</taxon>
        <taxon>Mammalia</taxon>
        <taxon>Eutheria</taxon>
        <taxon>Laurasiatheria</taxon>
        <taxon>Carnivora</taxon>
        <taxon>Caniformia</taxon>
        <taxon>Ursidae</taxon>
        <taxon>Ursus</taxon>
    </lineage>
</organism>
<dbReference type="PANTHER" id="PTHR11481:SF64">
    <property type="entry name" value="FC RECEPTOR-LIKE PROTEIN 4"/>
    <property type="match status" value="1"/>
</dbReference>
<dbReference type="InterPro" id="IPR013783">
    <property type="entry name" value="Ig-like_fold"/>
</dbReference>
<dbReference type="InterPro" id="IPR050488">
    <property type="entry name" value="Ig_Fc_receptor"/>
</dbReference>
<keyword evidence="3 9" id="KW-0732">Signal</keyword>
<keyword evidence="8" id="KW-1133">Transmembrane helix</keyword>
<keyword evidence="2" id="KW-1003">Cell membrane</keyword>
<keyword evidence="6" id="KW-0325">Glycoprotein</keyword>
<dbReference type="PANTHER" id="PTHR11481">
    <property type="entry name" value="IMMUNOGLOBULIN FC RECEPTOR"/>
    <property type="match status" value="1"/>
</dbReference>
<dbReference type="InterPro" id="IPR003599">
    <property type="entry name" value="Ig_sub"/>
</dbReference>
<evidence type="ECO:0000256" key="6">
    <source>
        <dbReference type="ARBA" id="ARBA00023180"/>
    </source>
</evidence>
<dbReference type="CDD" id="cd00096">
    <property type="entry name" value="Ig"/>
    <property type="match status" value="1"/>
</dbReference>
<evidence type="ECO:0000256" key="7">
    <source>
        <dbReference type="ARBA" id="ARBA00023319"/>
    </source>
</evidence>
<name>A0A8M1G831_URSMA</name>
<keyword evidence="11" id="KW-1185">Reference proteome</keyword>
<dbReference type="GO" id="GO:0004888">
    <property type="term" value="F:transmembrane signaling receptor activity"/>
    <property type="evidence" value="ECO:0007669"/>
    <property type="project" value="TreeGrafter"/>
</dbReference>
<dbReference type="RefSeq" id="XP_040491798.1">
    <property type="nucleotide sequence ID" value="XM_040635864.1"/>
</dbReference>
<feature type="domain" description="Ig-like" evidence="10">
    <location>
        <begin position="228"/>
        <end position="315"/>
    </location>
</feature>
<dbReference type="InterPro" id="IPR007110">
    <property type="entry name" value="Ig-like_dom"/>
</dbReference>
<evidence type="ECO:0000313" key="11">
    <source>
        <dbReference type="Proteomes" id="UP000261680"/>
    </source>
</evidence>
<protein>
    <submittedName>
        <fullName evidence="12">Fc receptor-like protein 1 isoform X1</fullName>
    </submittedName>
</protein>
<dbReference type="CTD" id="115350"/>
<evidence type="ECO:0000256" key="1">
    <source>
        <dbReference type="ARBA" id="ARBA00004236"/>
    </source>
</evidence>
<evidence type="ECO:0000256" key="2">
    <source>
        <dbReference type="ARBA" id="ARBA00022475"/>
    </source>
</evidence>
<gene>
    <name evidence="12" type="primary">FCRL1</name>
</gene>
<dbReference type="InterPro" id="IPR003598">
    <property type="entry name" value="Ig_sub2"/>
</dbReference>
<feature type="chain" id="PRO_5035431622" evidence="9">
    <location>
        <begin position="18"/>
        <end position="558"/>
    </location>
</feature>
<proteinExistence type="predicted"/>
<feature type="transmembrane region" description="Helical" evidence="8">
    <location>
        <begin position="438"/>
        <end position="459"/>
    </location>
</feature>
<evidence type="ECO:0000256" key="5">
    <source>
        <dbReference type="ARBA" id="ARBA00023157"/>
    </source>
</evidence>
<dbReference type="OrthoDB" id="10039395at2759"/>
<evidence type="ECO:0000259" key="10">
    <source>
        <dbReference type="PROSITE" id="PS50835"/>
    </source>
</evidence>
<keyword evidence="5" id="KW-1015">Disulfide bond</keyword>
<dbReference type="GO" id="GO:0007166">
    <property type="term" value="P:cell surface receptor signaling pathway"/>
    <property type="evidence" value="ECO:0007669"/>
    <property type="project" value="TreeGrafter"/>
</dbReference>
<feature type="domain" description="Ig-like" evidence="10">
    <location>
        <begin position="16"/>
        <end position="105"/>
    </location>
</feature>
<dbReference type="GO" id="GO:0009897">
    <property type="term" value="C:external side of plasma membrane"/>
    <property type="evidence" value="ECO:0007669"/>
    <property type="project" value="TreeGrafter"/>
</dbReference>
<evidence type="ECO:0000256" key="8">
    <source>
        <dbReference type="SAM" id="Phobius"/>
    </source>
</evidence>
<keyword evidence="7" id="KW-0393">Immunoglobulin domain</keyword>
<dbReference type="Pfam" id="PF13927">
    <property type="entry name" value="Ig_3"/>
    <property type="match status" value="1"/>
</dbReference>
<feature type="domain" description="Ig-like" evidence="10">
    <location>
        <begin position="129"/>
        <end position="220"/>
    </location>
</feature>
<evidence type="ECO:0000313" key="12">
    <source>
        <dbReference type="RefSeq" id="XP_040491798.1"/>
    </source>
</evidence>